<sequence length="400" mass="44176">MGTDDDGLEFTFGTGEMSKALATAGGKNEVSEAAAKSVRESSISELPDGGDDDDDAKSTPEDERPPSLKAESDSRPPSSTQDPKNHTFTFGNSDTSAKMIQQAAAQFKIKSEEKYQIQTTTAVQPPTTSIGDLHPLDPHVIRPFYQSNVPEAPMSLPAAPYHSQNYDGFHTSWDSGAYSHPVYGQYGTGPAAYYEPPLPMMVPYTAPAPPPLPVSYGQRTSFDSRRSSHDRKYSCENSHNNDDPGGDKDSGRDWRCLIASDDDSPEKASLSPLEEVALDPADVYPSRQPCDTSEASEKDLDVPISADKPSEMPISRLGSDEFGGGMERENTLDTHMEELQGLSMELTRECQERRQQLQRDKIFQNELVNDINTLWKECVEVVGNDRLMAELDAQRHERYE</sequence>
<feature type="compositionally biased region" description="Basic and acidic residues" evidence="1">
    <location>
        <begin position="222"/>
        <end position="255"/>
    </location>
</feature>
<feature type="compositionally biased region" description="Basic and acidic residues" evidence="1">
    <location>
        <begin position="56"/>
        <end position="74"/>
    </location>
</feature>
<feature type="region of interest" description="Disordered" evidence="1">
    <location>
        <begin position="212"/>
        <end position="324"/>
    </location>
</feature>
<name>A0A7J6MEQ5_PERCH</name>
<evidence type="ECO:0000313" key="3">
    <source>
        <dbReference type="Proteomes" id="UP000591131"/>
    </source>
</evidence>
<dbReference type="AlphaFoldDB" id="A0A7J6MEQ5"/>
<protein>
    <submittedName>
        <fullName evidence="2">Uncharacterized protein</fullName>
    </submittedName>
</protein>
<gene>
    <name evidence="2" type="ORF">FOL47_002266</name>
</gene>
<proteinExistence type="predicted"/>
<dbReference type="Proteomes" id="UP000591131">
    <property type="component" value="Unassembled WGS sequence"/>
</dbReference>
<keyword evidence="3" id="KW-1185">Reference proteome</keyword>
<evidence type="ECO:0000256" key="1">
    <source>
        <dbReference type="SAM" id="MobiDB-lite"/>
    </source>
</evidence>
<comment type="caution">
    <text evidence="2">The sequence shown here is derived from an EMBL/GenBank/DDBJ whole genome shotgun (WGS) entry which is preliminary data.</text>
</comment>
<feature type="compositionally biased region" description="Polar residues" evidence="1">
    <location>
        <begin position="75"/>
        <end position="95"/>
    </location>
</feature>
<accession>A0A7J6MEQ5</accession>
<feature type="region of interest" description="Disordered" evidence="1">
    <location>
        <begin position="20"/>
        <end position="95"/>
    </location>
</feature>
<reference evidence="2 3" key="1">
    <citation type="submission" date="2020-04" db="EMBL/GenBank/DDBJ databases">
        <title>Perkinsus chesapeaki whole genome sequence.</title>
        <authorList>
            <person name="Bogema D.R."/>
        </authorList>
    </citation>
    <scope>NUCLEOTIDE SEQUENCE [LARGE SCALE GENOMIC DNA]</scope>
    <source>
        <strain evidence="2">ATCC PRA-425</strain>
    </source>
</reference>
<organism evidence="2 3">
    <name type="scientific">Perkinsus chesapeaki</name>
    <name type="common">Clam parasite</name>
    <name type="synonym">Perkinsus andrewsi</name>
    <dbReference type="NCBI Taxonomy" id="330153"/>
    <lineage>
        <taxon>Eukaryota</taxon>
        <taxon>Sar</taxon>
        <taxon>Alveolata</taxon>
        <taxon>Perkinsozoa</taxon>
        <taxon>Perkinsea</taxon>
        <taxon>Perkinsida</taxon>
        <taxon>Perkinsidae</taxon>
        <taxon>Perkinsus</taxon>
    </lineage>
</organism>
<evidence type="ECO:0000313" key="2">
    <source>
        <dbReference type="EMBL" id="KAF4670035.1"/>
    </source>
</evidence>
<dbReference type="EMBL" id="JAAPAO010000160">
    <property type="protein sequence ID" value="KAF4670035.1"/>
    <property type="molecule type" value="Genomic_DNA"/>
</dbReference>